<evidence type="ECO:0000256" key="11">
    <source>
        <dbReference type="ARBA" id="ARBA00023228"/>
    </source>
</evidence>
<dbReference type="FunFam" id="2.60.40.640:FF:000005">
    <property type="entry name" value="Arrestin domain-containing protein 3"/>
    <property type="match status" value="1"/>
</dbReference>
<evidence type="ECO:0000256" key="1">
    <source>
        <dbReference type="ARBA" id="ARBA00004371"/>
    </source>
</evidence>
<name>A0A498MX41_LABRO</name>
<evidence type="ECO:0000256" key="4">
    <source>
        <dbReference type="ARBA" id="ARBA00004496"/>
    </source>
</evidence>
<dbReference type="GO" id="GO:0015031">
    <property type="term" value="P:protein transport"/>
    <property type="evidence" value="ECO:0007669"/>
    <property type="project" value="TreeGrafter"/>
</dbReference>
<sequence length="1000" mass="112256">MIPNTPLDYSYLSKKRVMIQQSDFLWLFFHMYNSVLPGKAHLEDFSLIHHLSLTLCLILDKMKRIQHFYMEKLQAQSGTQEKKMKYFGSGKISLTATTDKTGYMQGETISVFVDIDNSSSRDVKLKYSLKQKQMFFAEGSTNGGCNYIVKETRDLIPSGEKSKIIVDLTLPHDLTVTIENCRIIKMWYQLKVSLGVSFASDPAVRFPVVILPPQHRCPPWQGPTERFQPYPPPQPNLVPYLGQYEKNATLLYGETCETIRVFADIDNSSSRDVKLKYRLKQKQMFIAGSNTNLRFKYIVKETGDLIPSGEKSKCIVDLTLPHDLTVTIENCRIMKVWYTLKVYLDVSFALDPAVILPVVILPHVQQCPPSEGPPGGFQPYPPPQPNLVPYPSELPPPPPVGLYDSAVLPHPGVAAGVYPNPNAFQPGQNEKNTTLLYGEACETIRVFVDIDNSSSHDVKLKYSFKQKQLFFAEGSTNGGCNYIVKETRDLIPSGQKSKLIVDLTLPHDLTVTIENCRIIKMWYQLKVSVGVSVASDPAVRFPVVILPPQHRCPPWQGPTGGFQPYPPPQPNLVPYPELCTFDFFATMVLGKVKSFIVSYDCLNDSNVPVFSSGDSVSGRVIIEVTGEIRVKSLKIHAKGFAKVRWTESRNAGSNTAYTQNYTEEVEYLNHRDILIGHERDDDNSEEGLTTIHSGRHEYAFSFELPQTPLATSFEGKHGSVRYWVKAELHRPWLLPMKTKKEFTVFEHIDINTPLLLSPQAGTKEKTLCCWFCTSGPISLSAKIERKGYTPGESIQIFAEIENCSSRMVVPKAAIYQTQTFFAKGKMKEIKQLVANIRGESLSSGKTETWNGKMLKIPPVSPSILDCSIIRVEYSLMVYVDIPGAMNLSLNLPLVIGTIPLHPFGSRTSSVSSQCSMTMSWLGLALPERPEAPPAYAEVVTEEQRQSCLEVSSGRENFDGPLFAYIQEFRFRPPPPYSEIDPHPDQATSTAEQRLDTCPSR</sequence>
<comment type="subcellular location">
    <subcellularLocation>
        <location evidence="3">Cell membrane</location>
        <topology evidence="3">Peripheral membrane protein</topology>
        <orientation evidence="3">Cytoplasmic side</orientation>
    </subcellularLocation>
    <subcellularLocation>
        <location evidence="4">Cytoplasm</location>
    </subcellularLocation>
    <subcellularLocation>
        <location evidence="2">Early endosome</location>
    </subcellularLocation>
    <subcellularLocation>
        <location evidence="1">Lysosome</location>
    </subcellularLocation>
</comment>
<gene>
    <name evidence="16" type="ORF">ROHU_024402</name>
</gene>
<evidence type="ECO:0000256" key="3">
    <source>
        <dbReference type="ARBA" id="ARBA00004413"/>
    </source>
</evidence>
<dbReference type="FunFam" id="2.60.40.640:FF:000007">
    <property type="entry name" value="Arrestin domain-containing protein 3 mRNA"/>
    <property type="match status" value="1"/>
</dbReference>
<dbReference type="GO" id="GO:0007399">
    <property type="term" value="P:nervous system development"/>
    <property type="evidence" value="ECO:0007669"/>
    <property type="project" value="UniProtKB-ARBA"/>
</dbReference>
<keyword evidence="11" id="KW-0458">Lysosome</keyword>
<keyword evidence="6" id="KW-1003">Cell membrane</keyword>
<accession>A0A498MX41</accession>
<dbReference type="Pfam" id="PF02752">
    <property type="entry name" value="Arrestin_C"/>
    <property type="match status" value="4"/>
</dbReference>
<dbReference type="InterPro" id="IPR011022">
    <property type="entry name" value="Arrestin_C-like"/>
</dbReference>
<keyword evidence="8" id="KW-0677">Repeat</keyword>
<dbReference type="Pfam" id="PF00339">
    <property type="entry name" value="Arrestin_N"/>
    <property type="match status" value="1"/>
</dbReference>
<evidence type="ECO:0000256" key="14">
    <source>
        <dbReference type="SAM" id="MobiDB-lite"/>
    </source>
</evidence>
<keyword evidence="17" id="KW-1185">Reference proteome</keyword>
<dbReference type="GO" id="GO:0005886">
    <property type="term" value="C:plasma membrane"/>
    <property type="evidence" value="ECO:0007669"/>
    <property type="project" value="UniProtKB-SubCell"/>
</dbReference>
<feature type="domain" description="Arrestin C-terminal-like" evidence="15">
    <location>
        <begin position="425"/>
        <end position="550"/>
    </location>
</feature>
<dbReference type="SMART" id="SM01017">
    <property type="entry name" value="Arrestin_C"/>
    <property type="match status" value="4"/>
</dbReference>
<reference evidence="16 17" key="1">
    <citation type="submission" date="2018-03" db="EMBL/GenBank/DDBJ databases">
        <title>Draft genome sequence of Rohu Carp (Labeo rohita).</title>
        <authorList>
            <person name="Das P."/>
            <person name="Kushwaha B."/>
            <person name="Joshi C.G."/>
            <person name="Kumar D."/>
            <person name="Nagpure N.S."/>
            <person name="Sahoo L."/>
            <person name="Das S.P."/>
            <person name="Bit A."/>
            <person name="Patnaik S."/>
            <person name="Meher P.K."/>
            <person name="Jayasankar P."/>
            <person name="Koringa P.G."/>
            <person name="Patel N.V."/>
            <person name="Hinsu A.T."/>
            <person name="Kumar R."/>
            <person name="Pandey M."/>
            <person name="Agarwal S."/>
            <person name="Srivastava S."/>
            <person name="Singh M."/>
            <person name="Iquebal M.A."/>
            <person name="Jaiswal S."/>
            <person name="Angadi U.B."/>
            <person name="Kumar N."/>
            <person name="Raza M."/>
            <person name="Shah T.M."/>
            <person name="Rai A."/>
            <person name="Jena J.K."/>
        </authorList>
    </citation>
    <scope>NUCLEOTIDE SEQUENCE [LARGE SCALE GENOMIC DNA]</scope>
    <source>
        <strain evidence="16">DASCIFA01</strain>
        <tissue evidence="16">Testis</tissue>
    </source>
</reference>
<dbReference type="InterPro" id="IPR050357">
    <property type="entry name" value="Arrestin_domain-protein"/>
</dbReference>
<proteinExistence type="inferred from homology"/>
<dbReference type="PANTHER" id="PTHR11188:SF49">
    <property type="entry name" value="ARRESTIN DOMAIN-CONTAINING PROTEIN 3"/>
    <property type="match status" value="1"/>
</dbReference>
<feature type="domain" description="Arrestin C-terminal-like" evidence="15">
    <location>
        <begin position="773"/>
        <end position="900"/>
    </location>
</feature>
<evidence type="ECO:0000256" key="6">
    <source>
        <dbReference type="ARBA" id="ARBA00022475"/>
    </source>
</evidence>
<evidence type="ECO:0000256" key="10">
    <source>
        <dbReference type="ARBA" id="ARBA00023136"/>
    </source>
</evidence>
<evidence type="ECO:0000256" key="8">
    <source>
        <dbReference type="ARBA" id="ARBA00022737"/>
    </source>
</evidence>
<dbReference type="Proteomes" id="UP000290572">
    <property type="component" value="Unassembled WGS sequence"/>
</dbReference>
<feature type="domain" description="Arrestin C-terminal-like" evidence="15">
    <location>
        <begin position="246"/>
        <end position="363"/>
    </location>
</feature>
<evidence type="ECO:0000313" key="17">
    <source>
        <dbReference type="Proteomes" id="UP000290572"/>
    </source>
</evidence>
<evidence type="ECO:0000313" key="16">
    <source>
        <dbReference type="EMBL" id="RXN21225.1"/>
    </source>
</evidence>
<feature type="region of interest" description="Disordered" evidence="14">
    <location>
        <begin position="972"/>
        <end position="1000"/>
    </location>
</feature>
<dbReference type="InterPro" id="IPR014756">
    <property type="entry name" value="Ig_E-set"/>
</dbReference>
<comment type="function">
    <text evidence="13">Adapter protein that plays a role in regulating cell-surface expression of adrenergic receptors and probably also other G protein-coupled receptors. Plays a role in NEDD4-mediated ubiquitination and endocytosis af activated ADRB2 and subsequent ADRB2 degradation. May recruit NEDD4 to ADRB2. Alternatively, may function as adapter protein that does not play a major role in recruiting NEDD4 to ADRB2, but rather plays a role in a targeting ADRB2 to endosomes.</text>
</comment>
<dbReference type="STRING" id="84645.A0A498MX41"/>
<dbReference type="AlphaFoldDB" id="A0A498MX41"/>
<keyword evidence="9" id="KW-0967">Endosome</keyword>
<comment type="similarity">
    <text evidence="5">Belongs to the arrestin family.</text>
</comment>
<evidence type="ECO:0000256" key="7">
    <source>
        <dbReference type="ARBA" id="ARBA00022490"/>
    </source>
</evidence>
<dbReference type="SUPFAM" id="SSF81296">
    <property type="entry name" value="E set domains"/>
    <property type="match status" value="5"/>
</dbReference>
<feature type="domain" description="Arrestin C-terminal-like" evidence="15">
    <location>
        <begin position="88"/>
        <end position="215"/>
    </location>
</feature>
<evidence type="ECO:0000256" key="5">
    <source>
        <dbReference type="ARBA" id="ARBA00005298"/>
    </source>
</evidence>
<evidence type="ECO:0000256" key="13">
    <source>
        <dbReference type="ARBA" id="ARBA00045942"/>
    </source>
</evidence>
<evidence type="ECO:0000256" key="9">
    <source>
        <dbReference type="ARBA" id="ARBA00022753"/>
    </source>
</evidence>
<dbReference type="InterPro" id="IPR014752">
    <property type="entry name" value="Arrestin-like_C"/>
</dbReference>
<dbReference type="EMBL" id="QBIY01012619">
    <property type="protein sequence ID" value="RXN21225.1"/>
    <property type="molecule type" value="Genomic_DNA"/>
</dbReference>
<evidence type="ECO:0000256" key="2">
    <source>
        <dbReference type="ARBA" id="ARBA00004412"/>
    </source>
</evidence>
<comment type="caution">
    <text evidence="16">The sequence shown here is derived from an EMBL/GenBank/DDBJ whole genome shotgun (WGS) entry which is preliminary data.</text>
</comment>
<protein>
    <recommendedName>
        <fullName evidence="12">Arrestin domain-containing protein 3</fullName>
    </recommendedName>
</protein>
<dbReference type="GO" id="GO:0005769">
    <property type="term" value="C:early endosome"/>
    <property type="evidence" value="ECO:0007669"/>
    <property type="project" value="UniProtKB-SubCell"/>
</dbReference>
<dbReference type="InterPro" id="IPR011021">
    <property type="entry name" value="Arrestin-like_N"/>
</dbReference>
<keyword evidence="7" id="KW-0963">Cytoplasm</keyword>
<keyword evidence="10" id="KW-0472">Membrane</keyword>
<dbReference type="Gene3D" id="2.60.40.640">
    <property type="match status" value="5"/>
</dbReference>
<organism evidence="16 17">
    <name type="scientific">Labeo rohita</name>
    <name type="common">Indian major carp</name>
    <name type="synonym">Cyprinus rohita</name>
    <dbReference type="NCBI Taxonomy" id="84645"/>
    <lineage>
        <taxon>Eukaryota</taxon>
        <taxon>Metazoa</taxon>
        <taxon>Chordata</taxon>
        <taxon>Craniata</taxon>
        <taxon>Vertebrata</taxon>
        <taxon>Euteleostomi</taxon>
        <taxon>Actinopterygii</taxon>
        <taxon>Neopterygii</taxon>
        <taxon>Teleostei</taxon>
        <taxon>Ostariophysi</taxon>
        <taxon>Cypriniformes</taxon>
        <taxon>Cyprinidae</taxon>
        <taxon>Labeoninae</taxon>
        <taxon>Labeonini</taxon>
        <taxon>Labeo</taxon>
    </lineage>
</organism>
<dbReference type="PANTHER" id="PTHR11188">
    <property type="entry name" value="ARRESTIN DOMAIN CONTAINING PROTEIN"/>
    <property type="match status" value="1"/>
</dbReference>
<evidence type="ECO:0000259" key="15">
    <source>
        <dbReference type="SMART" id="SM01017"/>
    </source>
</evidence>
<evidence type="ECO:0000256" key="12">
    <source>
        <dbReference type="ARBA" id="ARBA00041132"/>
    </source>
</evidence>